<sequence>LKEIFILQTKLKKPLKHLLIINSYRSHYINNFLYKYYKNNIYLLFLLLYSSYVLQPLNILIFSLIKVYYRQALADYLNLKDSTLYSKIVFL</sequence>
<keyword evidence="1" id="KW-0812">Transmembrane</keyword>
<evidence type="ECO:0000259" key="2">
    <source>
        <dbReference type="Pfam" id="PF03184"/>
    </source>
</evidence>
<dbReference type="InterPro" id="IPR004875">
    <property type="entry name" value="DDE_SF_endonuclease_dom"/>
</dbReference>
<dbReference type="Proteomes" id="UP000240493">
    <property type="component" value="Unassembled WGS sequence"/>
</dbReference>
<reference evidence="3 4" key="1">
    <citation type="submission" date="2016-07" db="EMBL/GenBank/DDBJ databases">
        <title>Multiple horizontal gene transfer events from other fungi enriched the ability of initially mycotrophic Trichoderma (Ascomycota) to feed on dead plant biomass.</title>
        <authorList>
            <consortium name="DOE Joint Genome Institute"/>
            <person name="Aerts A."/>
            <person name="Atanasova L."/>
            <person name="Chenthamara K."/>
            <person name="Zhang J."/>
            <person name="Grujic M."/>
            <person name="Henrissat B."/>
            <person name="Kuo A."/>
            <person name="Salamov A."/>
            <person name="Lipzen A."/>
            <person name="Labutti K."/>
            <person name="Barry K."/>
            <person name="Miao Y."/>
            <person name="Rahimi M.J."/>
            <person name="Shen Q."/>
            <person name="Grigoriev I.V."/>
            <person name="Kubicek C.P."/>
            <person name="Druzhinina I.S."/>
        </authorList>
    </citation>
    <scope>NUCLEOTIDE SEQUENCE [LARGE SCALE GENOMIC DNA]</scope>
    <source>
        <strain evidence="3 4">CBS 433.97</strain>
    </source>
</reference>
<feature type="non-terminal residue" evidence="3">
    <location>
        <position position="1"/>
    </location>
</feature>
<dbReference type="STRING" id="1042311.A0A2T3YQP5"/>
<dbReference type="Pfam" id="PF03184">
    <property type="entry name" value="DDE_1"/>
    <property type="match status" value="1"/>
</dbReference>
<keyword evidence="1" id="KW-0472">Membrane</keyword>
<protein>
    <recommendedName>
        <fullName evidence="2">DDE-1 domain-containing protein</fullName>
    </recommendedName>
</protein>
<dbReference type="GO" id="GO:0003676">
    <property type="term" value="F:nucleic acid binding"/>
    <property type="evidence" value="ECO:0007669"/>
    <property type="project" value="InterPro"/>
</dbReference>
<dbReference type="OrthoDB" id="5396311at2759"/>
<gene>
    <name evidence="3" type="ORF">M441DRAFT_154645</name>
</gene>
<organism evidence="3 4">
    <name type="scientific">Trichoderma asperellum (strain ATCC 204424 / CBS 433.97 / NBRC 101777)</name>
    <dbReference type="NCBI Taxonomy" id="1042311"/>
    <lineage>
        <taxon>Eukaryota</taxon>
        <taxon>Fungi</taxon>
        <taxon>Dikarya</taxon>
        <taxon>Ascomycota</taxon>
        <taxon>Pezizomycotina</taxon>
        <taxon>Sordariomycetes</taxon>
        <taxon>Hypocreomycetidae</taxon>
        <taxon>Hypocreales</taxon>
        <taxon>Hypocreaceae</taxon>
        <taxon>Trichoderma</taxon>
    </lineage>
</organism>
<dbReference type="AlphaFoldDB" id="A0A2T3YQP5"/>
<evidence type="ECO:0000256" key="1">
    <source>
        <dbReference type="SAM" id="Phobius"/>
    </source>
</evidence>
<dbReference type="EMBL" id="KZ679290">
    <property type="protein sequence ID" value="PTB34888.1"/>
    <property type="molecule type" value="Genomic_DNA"/>
</dbReference>
<feature type="domain" description="DDE-1" evidence="2">
    <location>
        <begin position="1"/>
        <end position="83"/>
    </location>
</feature>
<feature type="transmembrane region" description="Helical" evidence="1">
    <location>
        <begin position="41"/>
        <end position="65"/>
    </location>
</feature>
<name>A0A2T3YQP5_TRIA4</name>
<keyword evidence="4" id="KW-1185">Reference proteome</keyword>
<proteinExistence type="predicted"/>
<accession>A0A2T3YQP5</accession>
<evidence type="ECO:0000313" key="4">
    <source>
        <dbReference type="Proteomes" id="UP000240493"/>
    </source>
</evidence>
<keyword evidence="1" id="KW-1133">Transmembrane helix</keyword>
<evidence type="ECO:0000313" key="3">
    <source>
        <dbReference type="EMBL" id="PTB34888.1"/>
    </source>
</evidence>